<comment type="subcellular location">
    <subcellularLocation>
        <location evidence="1">Cell membrane</location>
        <topology evidence="1">Multi-pass membrane protein</topology>
    </subcellularLocation>
</comment>
<dbReference type="EMBL" id="CP102845">
    <property type="protein sequence ID" value="UVF21955.1"/>
    <property type="molecule type" value="Genomic_DNA"/>
</dbReference>
<evidence type="ECO:0000256" key="2">
    <source>
        <dbReference type="ARBA" id="ARBA00008335"/>
    </source>
</evidence>
<dbReference type="PANTHER" id="PTHR43271:SF2">
    <property type="entry name" value="BLL2771 PROTEIN"/>
    <property type="match status" value="1"/>
</dbReference>
<evidence type="ECO:0000256" key="3">
    <source>
        <dbReference type="ARBA" id="ARBA00022448"/>
    </source>
</evidence>
<evidence type="ECO:0000256" key="1">
    <source>
        <dbReference type="ARBA" id="ARBA00004651"/>
    </source>
</evidence>
<evidence type="ECO:0000256" key="8">
    <source>
        <dbReference type="SAM" id="Phobius"/>
    </source>
</evidence>
<accession>A0ABY5RXG5</accession>
<name>A0ABY5RXG5_9HYPH</name>
<dbReference type="Pfam" id="PF07690">
    <property type="entry name" value="MFS_1"/>
    <property type="match status" value="1"/>
</dbReference>
<dbReference type="CDD" id="cd17324">
    <property type="entry name" value="MFS_NepI_like"/>
    <property type="match status" value="1"/>
</dbReference>
<protein>
    <submittedName>
        <fullName evidence="10">MFS transporter</fullName>
    </submittedName>
</protein>
<evidence type="ECO:0000256" key="7">
    <source>
        <dbReference type="ARBA" id="ARBA00023136"/>
    </source>
</evidence>
<dbReference type="PROSITE" id="PS50850">
    <property type="entry name" value="MFS"/>
    <property type="match status" value="1"/>
</dbReference>
<feature type="transmembrane region" description="Helical" evidence="8">
    <location>
        <begin position="102"/>
        <end position="124"/>
    </location>
</feature>
<dbReference type="SUPFAM" id="SSF103473">
    <property type="entry name" value="MFS general substrate transporter"/>
    <property type="match status" value="1"/>
</dbReference>
<feature type="transmembrane region" description="Helical" evidence="8">
    <location>
        <begin position="78"/>
        <end position="96"/>
    </location>
</feature>
<feature type="transmembrane region" description="Helical" evidence="8">
    <location>
        <begin position="45"/>
        <end position="66"/>
    </location>
</feature>
<evidence type="ECO:0000259" key="9">
    <source>
        <dbReference type="PROSITE" id="PS50850"/>
    </source>
</evidence>
<feature type="transmembrane region" description="Helical" evidence="8">
    <location>
        <begin position="362"/>
        <end position="383"/>
    </location>
</feature>
<keyword evidence="3" id="KW-0813">Transport</keyword>
<dbReference type="InterPro" id="IPR020846">
    <property type="entry name" value="MFS_dom"/>
</dbReference>
<keyword evidence="5 8" id="KW-0812">Transmembrane</keyword>
<comment type="similarity">
    <text evidence="2">Belongs to the major facilitator superfamily.</text>
</comment>
<feature type="transmembrane region" description="Helical" evidence="8">
    <location>
        <begin position="339"/>
        <end position="356"/>
    </location>
</feature>
<evidence type="ECO:0000256" key="4">
    <source>
        <dbReference type="ARBA" id="ARBA00022475"/>
    </source>
</evidence>
<evidence type="ECO:0000256" key="5">
    <source>
        <dbReference type="ARBA" id="ARBA00022692"/>
    </source>
</evidence>
<dbReference type="InterPro" id="IPR011701">
    <property type="entry name" value="MFS"/>
</dbReference>
<feature type="domain" description="Major facilitator superfamily (MFS) profile" evidence="9">
    <location>
        <begin position="11"/>
        <end position="390"/>
    </location>
</feature>
<dbReference type="InterPro" id="IPR036259">
    <property type="entry name" value="MFS_trans_sf"/>
</dbReference>
<keyword evidence="7 8" id="KW-0472">Membrane</keyword>
<keyword evidence="4" id="KW-1003">Cell membrane</keyword>
<keyword evidence="6 8" id="KW-1133">Transmembrane helix</keyword>
<keyword evidence="11" id="KW-1185">Reference proteome</keyword>
<feature type="transmembrane region" description="Helical" evidence="8">
    <location>
        <begin position="136"/>
        <end position="157"/>
    </location>
</feature>
<reference evidence="10" key="1">
    <citation type="submission" date="2022-08" db="EMBL/GenBank/DDBJ databases">
        <title>Microvirga terrae sp. nov., isolated from soil.</title>
        <authorList>
            <person name="Kim K.H."/>
            <person name="Seo Y.L."/>
            <person name="Kim J.M."/>
            <person name="Lee J.K."/>
            <person name="Han D.M."/>
            <person name="Jeon C.O."/>
        </authorList>
    </citation>
    <scope>NUCLEOTIDE SEQUENCE</scope>
    <source>
        <strain evidence="10">R24</strain>
    </source>
</reference>
<feature type="transmembrane region" description="Helical" evidence="8">
    <location>
        <begin position="12"/>
        <end position="33"/>
    </location>
</feature>
<evidence type="ECO:0000313" key="11">
    <source>
        <dbReference type="Proteomes" id="UP001017257"/>
    </source>
</evidence>
<feature type="transmembrane region" description="Helical" evidence="8">
    <location>
        <begin position="218"/>
        <end position="239"/>
    </location>
</feature>
<evidence type="ECO:0000256" key="6">
    <source>
        <dbReference type="ARBA" id="ARBA00022989"/>
    </source>
</evidence>
<organism evidence="10 11">
    <name type="scientific">Microvirga terrae</name>
    <dbReference type="NCBI Taxonomy" id="2740529"/>
    <lineage>
        <taxon>Bacteria</taxon>
        <taxon>Pseudomonadati</taxon>
        <taxon>Pseudomonadota</taxon>
        <taxon>Alphaproteobacteria</taxon>
        <taxon>Hyphomicrobiales</taxon>
        <taxon>Methylobacteriaceae</taxon>
        <taxon>Microvirga</taxon>
    </lineage>
</organism>
<feature type="transmembrane region" description="Helical" evidence="8">
    <location>
        <begin position="163"/>
        <end position="185"/>
    </location>
</feature>
<sequence>MHGHHAGTIERTLLIGLIAFLTVVDLFGTQAILPALARSYGVKPAAIGFAVNATTMGMAAACLGVAYFSHRIDRRRGILISLTVLAIPTALLAIAPDLATFTVLRIAQGLCMASAFTLTLAYLGEHCSATDAGGAFAAYITGNVASNLFGRLLAAGLADHLGLPATFLSLAGLNLLGAVIVYVWLTQAAMMTDQGGSGPSPFSVWAEHLRNPLLRPSFAIGFCILFAFIGTFTFVNFVLVREPIALSQMSLGLVYLVFAPSIVTTLLAGRAVQRFGTRPTFWGSLAIAGFGLPLLVVPNLPAVLIGLMLIGGGTFFAQATATGFVSYAATMDRGSASGLYLASYFSGGLVGSAVLGQVFDRFGWGACVTGVGISLLVASLLAVRLRPMAESPLPETGRDVPTPAPAAVH</sequence>
<feature type="transmembrane region" description="Helical" evidence="8">
    <location>
        <begin position="303"/>
        <end position="327"/>
    </location>
</feature>
<feature type="transmembrane region" description="Helical" evidence="8">
    <location>
        <begin position="280"/>
        <end position="297"/>
    </location>
</feature>
<feature type="transmembrane region" description="Helical" evidence="8">
    <location>
        <begin position="245"/>
        <end position="268"/>
    </location>
</feature>
<dbReference type="PANTHER" id="PTHR43271">
    <property type="entry name" value="BLL2771 PROTEIN"/>
    <property type="match status" value="1"/>
</dbReference>
<evidence type="ECO:0000313" key="10">
    <source>
        <dbReference type="EMBL" id="UVF21955.1"/>
    </source>
</evidence>
<dbReference type="Gene3D" id="1.20.1250.20">
    <property type="entry name" value="MFS general substrate transporter like domains"/>
    <property type="match status" value="1"/>
</dbReference>
<gene>
    <name evidence="10" type="ORF">HPT29_010490</name>
</gene>
<proteinExistence type="inferred from homology"/>
<dbReference type="Proteomes" id="UP001017257">
    <property type="component" value="Chromosome"/>
</dbReference>